<name>A0A2U2HJR8_9BURK</name>
<reference evidence="2 3" key="1">
    <citation type="submission" date="2018-04" db="EMBL/GenBank/DDBJ databases">
        <title>Massilia violaceinigra sp. nov., a novel purple-pigmented bacterium isolated from Tianshan glacier, Xinjiang, China.</title>
        <authorList>
            <person name="Wang H."/>
        </authorList>
    </citation>
    <scope>NUCLEOTIDE SEQUENCE [LARGE SCALE GENOMIC DNA]</scope>
    <source>
        <strain evidence="2 3">B448-2</strain>
    </source>
</reference>
<evidence type="ECO:0000256" key="1">
    <source>
        <dbReference type="SAM" id="MobiDB-lite"/>
    </source>
</evidence>
<dbReference type="Proteomes" id="UP000241421">
    <property type="component" value="Unassembled WGS sequence"/>
</dbReference>
<comment type="caution">
    <text evidence="2">The sequence shown here is derived from an EMBL/GenBank/DDBJ whole genome shotgun (WGS) entry which is preliminary data.</text>
</comment>
<accession>A0A2U2HJR8</accession>
<feature type="compositionally biased region" description="Gly residues" evidence="1">
    <location>
        <begin position="1"/>
        <end position="15"/>
    </location>
</feature>
<evidence type="ECO:0000313" key="2">
    <source>
        <dbReference type="EMBL" id="PWF47723.1"/>
    </source>
</evidence>
<organism evidence="2 3">
    <name type="scientific">Massilia glaciei</name>
    <dbReference type="NCBI Taxonomy" id="1524097"/>
    <lineage>
        <taxon>Bacteria</taxon>
        <taxon>Pseudomonadati</taxon>
        <taxon>Pseudomonadota</taxon>
        <taxon>Betaproteobacteria</taxon>
        <taxon>Burkholderiales</taxon>
        <taxon>Oxalobacteraceae</taxon>
        <taxon>Telluria group</taxon>
        <taxon>Massilia</taxon>
    </lineage>
</organism>
<feature type="region of interest" description="Disordered" evidence="1">
    <location>
        <begin position="1"/>
        <end position="49"/>
    </location>
</feature>
<dbReference type="EMBL" id="PXWF02000233">
    <property type="protein sequence ID" value="PWF47723.1"/>
    <property type="molecule type" value="Genomic_DNA"/>
</dbReference>
<evidence type="ECO:0000313" key="3">
    <source>
        <dbReference type="Proteomes" id="UP000241421"/>
    </source>
</evidence>
<keyword evidence="3" id="KW-1185">Reference proteome</keyword>
<gene>
    <name evidence="2" type="ORF">C7C56_014245</name>
</gene>
<protein>
    <submittedName>
        <fullName evidence="2">Uncharacterized protein</fullName>
    </submittedName>
</protein>
<proteinExistence type="predicted"/>
<sequence length="83" mass="7775">MRGSRRAGGGAGRGRAGCAAASSGTGPRALSSGCAAAAGSSGASTSSGASAPLFWRARSALSSACCSRLTNRPRAPAADSGSS</sequence>
<feature type="compositionally biased region" description="Low complexity" evidence="1">
    <location>
        <begin position="16"/>
        <end position="49"/>
    </location>
</feature>
<dbReference type="AlphaFoldDB" id="A0A2U2HJR8"/>